<dbReference type="SUPFAM" id="SSF52075">
    <property type="entry name" value="Outer arm dynein light chain 1"/>
    <property type="match status" value="1"/>
</dbReference>
<dbReference type="GO" id="GO:0005737">
    <property type="term" value="C:cytoplasm"/>
    <property type="evidence" value="ECO:0007669"/>
    <property type="project" value="TreeGrafter"/>
</dbReference>
<dbReference type="InterPro" id="IPR050216">
    <property type="entry name" value="LRR_domain-containing"/>
</dbReference>
<gene>
    <name evidence="3" type="primary">LRRC20</name>
    <name evidence="5" type="synonym">LOC112687647</name>
    <name evidence="3" type="ORF">g.22687</name>
</gene>
<keyword evidence="1" id="KW-0433">Leucine-rich repeat</keyword>
<dbReference type="PANTHER" id="PTHR48051:SF1">
    <property type="entry name" value="RAS SUPPRESSOR PROTEIN 1"/>
    <property type="match status" value="1"/>
</dbReference>
<accession>A0A2S2Q5Y4</accession>
<dbReference type="SMART" id="SM00364">
    <property type="entry name" value="LRR_BAC"/>
    <property type="match status" value="2"/>
</dbReference>
<evidence type="ECO:0000313" key="3">
    <source>
        <dbReference type="EMBL" id="MBY73163.1"/>
    </source>
</evidence>
<dbReference type="OrthoDB" id="1060944at2759"/>
<dbReference type="PANTHER" id="PTHR48051">
    <property type="match status" value="1"/>
</dbReference>
<keyword evidence="4" id="KW-1185">Reference proteome</keyword>
<evidence type="ECO:0000256" key="1">
    <source>
        <dbReference type="ARBA" id="ARBA00022614"/>
    </source>
</evidence>
<sequence>MRPPIEQEIEDAEVEVADSQQQQTAVMLVSTRLAGNAVIRVVNRCNEAQESNDLDLSECQLMQIPDAIYLLLQNTHLIKCDLSNNVISKLPVKFAERFSSITELNLSHNQISKLPEQLSEMKSLQKLNISYNSFIELPEPVSRLSELTSLIANNNFIIDVDVRTLESCLKHLKEVDLMENPLNTPTVEALERELPFSVSFTPPTDEDWRDLDN</sequence>
<dbReference type="InterPro" id="IPR001611">
    <property type="entry name" value="Leu-rich_rpt"/>
</dbReference>
<dbReference type="InterPro" id="IPR032675">
    <property type="entry name" value="LRR_dom_sf"/>
</dbReference>
<organism evidence="3">
    <name type="scientific">Sipha flava</name>
    <name type="common">yellow sugarcane aphid</name>
    <dbReference type="NCBI Taxonomy" id="143950"/>
    <lineage>
        <taxon>Eukaryota</taxon>
        <taxon>Metazoa</taxon>
        <taxon>Ecdysozoa</taxon>
        <taxon>Arthropoda</taxon>
        <taxon>Hexapoda</taxon>
        <taxon>Insecta</taxon>
        <taxon>Pterygota</taxon>
        <taxon>Neoptera</taxon>
        <taxon>Paraneoptera</taxon>
        <taxon>Hemiptera</taxon>
        <taxon>Sternorrhyncha</taxon>
        <taxon>Aphidomorpha</taxon>
        <taxon>Aphidoidea</taxon>
        <taxon>Aphididae</taxon>
        <taxon>Sipha</taxon>
    </lineage>
</organism>
<protein>
    <submittedName>
        <fullName evidence="3">Leucine-rich repeat-containing protein 20</fullName>
    </submittedName>
    <submittedName>
        <fullName evidence="5">Leucine-rich repeat-containing protein 40-like</fullName>
    </submittedName>
</protein>
<dbReference type="Gene3D" id="3.80.10.10">
    <property type="entry name" value="Ribonuclease Inhibitor"/>
    <property type="match status" value="1"/>
</dbReference>
<dbReference type="RefSeq" id="XP_025416268.1">
    <property type="nucleotide sequence ID" value="XM_025560483.1"/>
</dbReference>
<evidence type="ECO:0000313" key="5">
    <source>
        <dbReference type="RefSeq" id="XP_025416268.1"/>
    </source>
</evidence>
<reference evidence="3" key="1">
    <citation type="submission" date="2018-04" db="EMBL/GenBank/DDBJ databases">
        <title>Transcriptome assembly of Sipha flava.</title>
        <authorList>
            <person name="Scully E.D."/>
            <person name="Geib S.M."/>
            <person name="Palmer N.A."/>
            <person name="Koch K."/>
            <person name="Bradshaw J."/>
            <person name="Heng-Moss T."/>
            <person name="Sarath G."/>
        </authorList>
    </citation>
    <scope>NUCLEOTIDE SEQUENCE</scope>
</reference>
<dbReference type="EMBL" id="GGMS01003960">
    <property type="protein sequence ID" value="MBY73163.1"/>
    <property type="molecule type" value="Transcribed_RNA"/>
</dbReference>
<proteinExistence type="predicted"/>
<keyword evidence="2" id="KW-0677">Repeat</keyword>
<dbReference type="AlphaFoldDB" id="A0A2S2Q5Y4"/>
<dbReference type="Pfam" id="PF13855">
    <property type="entry name" value="LRR_8"/>
    <property type="match status" value="1"/>
</dbReference>
<name>A0A2S2Q5Y4_9HEMI</name>
<evidence type="ECO:0000256" key="2">
    <source>
        <dbReference type="ARBA" id="ARBA00022737"/>
    </source>
</evidence>
<dbReference type="Proteomes" id="UP000694846">
    <property type="component" value="Unplaced"/>
</dbReference>
<reference evidence="5" key="2">
    <citation type="submission" date="2025-04" db="UniProtKB">
        <authorList>
            <consortium name="RefSeq"/>
        </authorList>
    </citation>
    <scope>IDENTIFICATION</scope>
    <source>
        <tissue evidence="5">Whole body</tissue>
    </source>
</reference>
<dbReference type="PROSITE" id="PS51450">
    <property type="entry name" value="LRR"/>
    <property type="match status" value="1"/>
</dbReference>
<evidence type="ECO:0000313" key="4">
    <source>
        <dbReference type="Proteomes" id="UP000694846"/>
    </source>
</evidence>